<protein>
    <submittedName>
        <fullName evidence="3">Protein FAM78B</fullName>
    </submittedName>
</protein>
<dbReference type="STRING" id="7574.A0A1S3KCY6"/>
<proteinExistence type="predicted"/>
<dbReference type="RefSeq" id="XP_013420362.1">
    <property type="nucleotide sequence ID" value="XM_013564908.2"/>
</dbReference>
<feature type="compositionally biased region" description="Polar residues" evidence="1">
    <location>
        <begin position="356"/>
        <end position="365"/>
    </location>
</feature>
<keyword evidence="2" id="KW-1185">Reference proteome</keyword>
<gene>
    <name evidence="3" type="primary">LOC106180782</name>
</gene>
<evidence type="ECO:0000313" key="3">
    <source>
        <dbReference type="RefSeq" id="XP_013420362.1"/>
    </source>
</evidence>
<sequence length="379" mass="42298">MERTHRVSYSVHVESNISNMGGCVSTLERSNSPPVIVMRDSSLSCLSASNKPNFIVEAIDTSIDDALTEVDETSCLKYRTPHFRARAEVLIPHLANTQVWQIGWIQACDKMEFINTYGEDGHTSWEFPELISGKQKMISDSDGTHYPWYGSRTEVKTVHGPCHMKRVTVSVSDNFYPKITWKIPLLPEKSAYLTRVSRDQSFYTWLVAKNLIANRIYVLKTIRWEMSLDIKVDVTKPIGKRATLVGPMTQKQPEILENDVAIPAIALLEPNANSAQRLVWRGTDGGFSVIVPPRLRNYKCPPDCLICCTQGTSTDRIQTEMKNKAVQIEVEEHAPRAPTSDVNGNTAPTDVPKITSIPTGESVNPPSKKLSRSPISNSG</sequence>
<name>A0A1S3KCY6_LINAN</name>
<dbReference type="InParanoid" id="A0A1S3KCY6"/>
<organism evidence="2 3">
    <name type="scientific">Lingula anatina</name>
    <name type="common">Brachiopod</name>
    <name type="synonym">Lingula unguis</name>
    <dbReference type="NCBI Taxonomy" id="7574"/>
    <lineage>
        <taxon>Eukaryota</taxon>
        <taxon>Metazoa</taxon>
        <taxon>Spiralia</taxon>
        <taxon>Lophotrochozoa</taxon>
        <taxon>Brachiopoda</taxon>
        <taxon>Linguliformea</taxon>
        <taxon>Lingulata</taxon>
        <taxon>Lingulida</taxon>
        <taxon>Linguloidea</taxon>
        <taxon>Lingulidae</taxon>
        <taxon>Lingula</taxon>
    </lineage>
</organism>
<dbReference type="GeneID" id="106180782"/>
<dbReference type="PANTHER" id="PTHR31655">
    <property type="entry name" value="PROTEIN FAM78A"/>
    <property type="match status" value="1"/>
</dbReference>
<dbReference type="Proteomes" id="UP000085678">
    <property type="component" value="Unplaced"/>
</dbReference>
<feature type="region of interest" description="Disordered" evidence="1">
    <location>
        <begin position="332"/>
        <end position="379"/>
    </location>
</feature>
<dbReference type="KEGG" id="lak:106180782"/>
<dbReference type="InterPro" id="IPR029638">
    <property type="entry name" value="FAM78"/>
</dbReference>
<evidence type="ECO:0000256" key="1">
    <source>
        <dbReference type="SAM" id="MobiDB-lite"/>
    </source>
</evidence>
<reference evidence="3" key="1">
    <citation type="submission" date="2025-08" db="UniProtKB">
        <authorList>
            <consortium name="RefSeq"/>
        </authorList>
    </citation>
    <scope>IDENTIFICATION</scope>
    <source>
        <tissue evidence="3">Gonads</tissue>
    </source>
</reference>
<evidence type="ECO:0000313" key="2">
    <source>
        <dbReference type="Proteomes" id="UP000085678"/>
    </source>
</evidence>
<dbReference type="PANTHER" id="PTHR31655:SF7">
    <property type="entry name" value="PROTEIN FAM78A"/>
    <property type="match status" value="1"/>
</dbReference>
<accession>A0A1S3KCY6</accession>
<dbReference type="OrthoDB" id="9971204at2759"/>
<dbReference type="AlphaFoldDB" id="A0A1S3KCY6"/>